<sequence length="450" mass="49974">MLLELSPELLQEIGIQLATPDQKNVRLTCRSINLATQPVFFSCLTLQVGGRGRNFEILDAILAGKTGWPRWARTLKLVPLVAPADVASDDSRSDPLVREVFTALLASLPNLRTVRWQTYGSDPDWARGVVSGFLGDLAGLKDFRLDVAARAGVPLCVIGGLTSLTLTSPAWPPRDLTSWIWKTILKSCTTLVALNVSGYDFKISDIWTRLASMASLGGPDSVRLTELTANNITPDLLTYLGSYSGLRRLNLQYPDGGSEAESDRLADLFFETVLPRHTNSMVELSCPAGFEGRWSFGIHNIDVFSQLRHLTQLEISVNADEVSRVKPEDNVIRLLLQTITRIPALRTLAIVPANTEKNRGARCGSGWSHYNRIVKKSIRVTVESFRTQIPSTVLLRVGYRWYRLKPVSIDAHSSLGGGESASQAPVLAYHEFRHPDIPWQRLRIFDDEDE</sequence>
<proteinExistence type="predicted"/>
<dbReference type="InterPro" id="IPR032675">
    <property type="entry name" value="LRR_dom_sf"/>
</dbReference>
<protein>
    <recommendedName>
        <fullName evidence="3">F-box domain-containing protein</fullName>
    </recommendedName>
</protein>
<reference evidence="1" key="1">
    <citation type="submission" date="2023-03" db="EMBL/GenBank/DDBJ databases">
        <title>Massive genome expansion in bonnet fungi (Mycena s.s.) driven by repeated elements and novel gene families across ecological guilds.</title>
        <authorList>
            <consortium name="Lawrence Berkeley National Laboratory"/>
            <person name="Harder C.B."/>
            <person name="Miyauchi S."/>
            <person name="Viragh M."/>
            <person name="Kuo A."/>
            <person name="Thoen E."/>
            <person name="Andreopoulos B."/>
            <person name="Lu D."/>
            <person name="Skrede I."/>
            <person name="Drula E."/>
            <person name="Henrissat B."/>
            <person name="Morin E."/>
            <person name="Kohler A."/>
            <person name="Barry K."/>
            <person name="LaButti K."/>
            <person name="Morin E."/>
            <person name="Salamov A."/>
            <person name="Lipzen A."/>
            <person name="Mereny Z."/>
            <person name="Hegedus B."/>
            <person name="Baldrian P."/>
            <person name="Stursova M."/>
            <person name="Weitz H."/>
            <person name="Taylor A."/>
            <person name="Grigoriev I.V."/>
            <person name="Nagy L.G."/>
            <person name="Martin F."/>
            <person name="Kauserud H."/>
        </authorList>
    </citation>
    <scope>NUCLEOTIDE SEQUENCE</scope>
    <source>
        <strain evidence="1">CBHHK182m</strain>
    </source>
</reference>
<evidence type="ECO:0000313" key="2">
    <source>
        <dbReference type="Proteomes" id="UP001215598"/>
    </source>
</evidence>
<dbReference type="SUPFAM" id="SSF52047">
    <property type="entry name" value="RNI-like"/>
    <property type="match status" value="1"/>
</dbReference>
<dbReference type="Proteomes" id="UP001215598">
    <property type="component" value="Unassembled WGS sequence"/>
</dbReference>
<dbReference type="EMBL" id="JARKIB010000118">
    <property type="protein sequence ID" value="KAJ7737129.1"/>
    <property type="molecule type" value="Genomic_DNA"/>
</dbReference>
<organism evidence="1 2">
    <name type="scientific">Mycena metata</name>
    <dbReference type="NCBI Taxonomy" id="1033252"/>
    <lineage>
        <taxon>Eukaryota</taxon>
        <taxon>Fungi</taxon>
        <taxon>Dikarya</taxon>
        <taxon>Basidiomycota</taxon>
        <taxon>Agaricomycotina</taxon>
        <taxon>Agaricomycetes</taxon>
        <taxon>Agaricomycetidae</taxon>
        <taxon>Agaricales</taxon>
        <taxon>Marasmiineae</taxon>
        <taxon>Mycenaceae</taxon>
        <taxon>Mycena</taxon>
    </lineage>
</organism>
<dbReference type="Gene3D" id="3.80.10.10">
    <property type="entry name" value="Ribonuclease Inhibitor"/>
    <property type="match status" value="1"/>
</dbReference>
<evidence type="ECO:0000313" key="1">
    <source>
        <dbReference type="EMBL" id="KAJ7737129.1"/>
    </source>
</evidence>
<accession>A0AAD7I811</accession>
<dbReference type="AlphaFoldDB" id="A0AAD7I811"/>
<name>A0AAD7I811_9AGAR</name>
<evidence type="ECO:0008006" key="3">
    <source>
        <dbReference type="Google" id="ProtNLM"/>
    </source>
</evidence>
<keyword evidence="2" id="KW-1185">Reference proteome</keyword>
<comment type="caution">
    <text evidence="1">The sequence shown here is derived from an EMBL/GenBank/DDBJ whole genome shotgun (WGS) entry which is preliminary data.</text>
</comment>
<gene>
    <name evidence="1" type="ORF">B0H16DRAFT_1572637</name>
</gene>